<dbReference type="EMBL" id="ALYF01000008">
    <property type="protein sequence ID" value="EJW20536.1"/>
    <property type="molecule type" value="Genomic_DNA"/>
</dbReference>
<reference evidence="1 2" key="1">
    <citation type="journal article" date="2012" name="J. Bacteriol.">
        <title>Genome Sequence of Strain IMCC14465, Isolated from the East Sea, Belonging to the PS1 Clade of Alphaproteobacteria.</title>
        <authorList>
            <person name="Yang S.J."/>
            <person name="Kang I."/>
            <person name="Cho J.C."/>
        </authorList>
    </citation>
    <scope>NUCLEOTIDE SEQUENCE [LARGE SCALE GENOMIC DNA]</scope>
    <source>
        <strain evidence="1 2">IMCC14465</strain>
    </source>
</reference>
<sequence>MVFLNEAFNPEVLSRTPIDWTSFSSFEKLRPATAHLLICSDFFARYSAQRVPLNPVDSNKNYV</sequence>
<evidence type="ECO:0000313" key="1">
    <source>
        <dbReference type="EMBL" id="EJW20536.1"/>
    </source>
</evidence>
<gene>
    <name evidence="1" type="ORF">IMCC14465_16610</name>
</gene>
<proteinExistence type="predicted"/>
<accession>J9DF94</accession>
<dbReference type="Proteomes" id="UP000004836">
    <property type="component" value="Unassembled WGS sequence"/>
</dbReference>
<name>J9DF94_9PROT</name>
<keyword evidence="2" id="KW-1185">Reference proteome</keyword>
<organism evidence="1 2">
    <name type="scientific">alpha proteobacterium IMCC14465</name>
    <dbReference type="NCBI Taxonomy" id="1220535"/>
    <lineage>
        <taxon>Bacteria</taxon>
        <taxon>Pseudomonadati</taxon>
        <taxon>Pseudomonadota</taxon>
        <taxon>Alphaproteobacteria</taxon>
        <taxon>PS1 clade</taxon>
    </lineage>
</organism>
<comment type="caution">
    <text evidence="1">The sequence shown here is derived from an EMBL/GenBank/DDBJ whole genome shotgun (WGS) entry which is preliminary data.</text>
</comment>
<evidence type="ECO:0000313" key="2">
    <source>
        <dbReference type="Proteomes" id="UP000004836"/>
    </source>
</evidence>
<protein>
    <submittedName>
        <fullName evidence="1">Uncharacterized protein</fullName>
    </submittedName>
</protein>
<dbReference type="AlphaFoldDB" id="J9DF94"/>